<dbReference type="GO" id="GO:0003700">
    <property type="term" value="F:DNA-binding transcription factor activity"/>
    <property type="evidence" value="ECO:0007669"/>
    <property type="project" value="InterPro"/>
</dbReference>
<protein>
    <submittedName>
        <fullName evidence="7">Helix-turn-helix domain-containing protein</fullName>
    </submittedName>
</protein>
<dbReference type="KEGG" id="pez:HWQ56_15195"/>
<evidence type="ECO:0000256" key="5">
    <source>
        <dbReference type="ARBA" id="ARBA00037345"/>
    </source>
</evidence>
<dbReference type="RefSeq" id="WP_158153930.1">
    <property type="nucleotide sequence ID" value="NZ_CP056030.1"/>
</dbReference>
<dbReference type="AlphaFoldDB" id="A0A7D5D7S0"/>
<name>A0A7D5D7S0_9PSED</name>
<gene>
    <name evidence="7" type="ORF">HWQ56_15195</name>
</gene>
<dbReference type="GO" id="GO:0009893">
    <property type="term" value="P:positive regulation of metabolic process"/>
    <property type="evidence" value="ECO:0007669"/>
    <property type="project" value="UniProtKB-ARBA"/>
</dbReference>
<dbReference type="Gene3D" id="1.10.10.60">
    <property type="entry name" value="Homeodomain-like"/>
    <property type="match status" value="1"/>
</dbReference>
<dbReference type="Pfam" id="PF12833">
    <property type="entry name" value="HTH_18"/>
    <property type="match status" value="1"/>
</dbReference>
<dbReference type="PANTHER" id="PTHR46796">
    <property type="entry name" value="HTH-TYPE TRANSCRIPTIONAL ACTIVATOR RHAS-RELATED"/>
    <property type="match status" value="1"/>
</dbReference>
<evidence type="ECO:0000256" key="3">
    <source>
        <dbReference type="ARBA" id="ARBA00023125"/>
    </source>
</evidence>
<dbReference type="Proteomes" id="UP000509568">
    <property type="component" value="Chromosome"/>
</dbReference>
<keyword evidence="3" id="KW-0238">DNA-binding</keyword>
<keyword evidence="4" id="KW-0804">Transcription</keyword>
<dbReference type="PROSITE" id="PS01124">
    <property type="entry name" value="HTH_ARAC_FAMILY_2"/>
    <property type="match status" value="1"/>
</dbReference>
<feature type="domain" description="HTH araC/xylS-type" evidence="6">
    <location>
        <begin position="197"/>
        <end position="296"/>
    </location>
</feature>
<dbReference type="InterPro" id="IPR018062">
    <property type="entry name" value="HTH_AraC-typ_CS"/>
</dbReference>
<dbReference type="SMART" id="SM00342">
    <property type="entry name" value="HTH_ARAC"/>
    <property type="match status" value="1"/>
</dbReference>
<dbReference type="InterPro" id="IPR018060">
    <property type="entry name" value="HTH_AraC"/>
</dbReference>
<dbReference type="InterPro" id="IPR050204">
    <property type="entry name" value="AraC_XylS_family_regulators"/>
</dbReference>
<reference evidence="7 8" key="1">
    <citation type="submission" date="2020-06" db="EMBL/GenBank/DDBJ databases">
        <title>Pseudomonas eucalypticola sp. nov., an endophyte of Eucalyptus dunnii leaves with biocontrol ability of eucalyptus leaf blight.</title>
        <authorList>
            <person name="Liu Y."/>
            <person name="Song Z."/>
            <person name="Zeng H."/>
            <person name="Lu M."/>
            <person name="Wang X."/>
            <person name="Lian X."/>
            <person name="Zhang Q."/>
        </authorList>
    </citation>
    <scope>NUCLEOTIDE SEQUENCE [LARGE SCALE GENOMIC DNA]</scope>
    <source>
        <strain evidence="7 8">NP-1</strain>
    </source>
</reference>
<evidence type="ECO:0000259" key="6">
    <source>
        <dbReference type="PROSITE" id="PS01124"/>
    </source>
</evidence>
<dbReference type="InterPro" id="IPR009057">
    <property type="entry name" value="Homeodomain-like_sf"/>
</dbReference>
<evidence type="ECO:0000313" key="7">
    <source>
        <dbReference type="EMBL" id="QKZ05060.1"/>
    </source>
</evidence>
<dbReference type="GO" id="GO:0043565">
    <property type="term" value="F:sequence-specific DNA binding"/>
    <property type="evidence" value="ECO:0007669"/>
    <property type="project" value="InterPro"/>
</dbReference>
<comment type="function">
    <text evidence="5">Regulatory protein of the TOL plasmid xyl operons. XylS activates the xylXYZLTEGFJQKIH operon required for the degradation of toluene, m-xylene and p-xylene.</text>
</comment>
<evidence type="ECO:0000256" key="2">
    <source>
        <dbReference type="ARBA" id="ARBA00023015"/>
    </source>
</evidence>
<keyword evidence="2" id="KW-0805">Transcription regulation</keyword>
<proteinExistence type="predicted"/>
<dbReference type="EMBL" id="CP056030">
    <property type="protein sequence ID" value="QKZ05060.1"/>
    <property type="molecule type" value="Genomic_DNA"/>
</dbReference>
<accession>A0A7D5D7S0</accession>
<organism evidence="7 8">
    <name type="scientific">Pseudomonas eucalypticola</name>
    <dbReference type="NCBI Taxonomy" id="2599595"/>
    <lineage>
        <taxon>Bacteria</taxon>
        <taxon>Pseudomonadati</taxon>
        <taxon>Pseudomonadota</taxon>
        <taxon>Gammaproteobacteria</taxon>
        <taxon>Pseudomonadales</taxon>
        <taxon>Pseudomonadaceae</taxon>
        <taxon>Pseudomonas</taxon>
    </lineage>
</organism>
<dbReference type="PROSITE" id="PS00041">
    <property type="entry name" value="HTH_ARAC_FAMILY_1"/>
    <property type="match status" value="1"/>
</dbReference>
<keyword evidence="8" id="KW-1185">Reference proteome</keyword>
<dbReference type="PANTHER" id="PTHR46796:SF12">
    <property type="entry name" value="HTH-TYPE DNA-BINDING TRANSCRIPTIONAL ACTIVATOR EUTR"/>
    <property type="match status" value="1"/>
</dbReference>
<evidence type="ECO:0000256" key="1">
    <source>
        <dbReference type="ARBA" id="ARBA00004496"/>
    </source>
</evidence>
<comment type="subcellular location">
    <subcellularLocation>
        <location evidence="1">Cytoplasm</location>
    </subcellularLocation>
</comment>
<evidence type="ECO:0000313" key="8">
    <source>
        <dbReference type="Proteomes" id="UP000509568"/>
    </source>
</evidence>
<sequence>MLHFFQSADMSEHASRLSGWQQRYDQLSGGPVDAALWVLDIGPIRLFRERLNQAAVQHMQLPREHLNLIFPLAWPQRDAQQPWLLDGLNLLPSQSEFRTVSGAGMDVLCLSMPYAELHGLVSDATLARCRASQAVRGVSLSAPLHQHARRELLDLLRHPEAAQPRQRVLDLTCQLLAGLDALPALPASYSTRHYIVQRCHEMVVQDPQGIAGLVDLCKRLKISRRTLQYSFQSVADVNPVQYLRSVRLNEARRALSRDPEARISDIAARWGFEHTSYFCAQYQKLFGEKPSLCRAH</sequence>
<evidence type="ECO:0000256" key="4">
    <source>
        <dbReference type="ARBA" id="ARBA00023163"/>
    </source>
</evidence>
<dbReference type="GO" id="GO:0005737">
    <property type="term" value="C:cytoplasm"/>
    <property type="evidence" value="ECO:0007669"/>
    <property type="project" value="UniProtKB-SubCell"/>
</dbReference>
<dbReference type="SUPFAM" id="SSF46689">
    <property type="entry name" value="Homeodomain-like"/>
    <property type="match status" value="1"/>
</dbReference>